<reference evidence="7 8" key="1">
    <citation type="submission" date="2016-11" db="EMBL/GenBank/DDBJ databases">
        <authorList>
            <person name="Jaros S."/>
            <person name="Januszkiewicz K."/>
            <person name="Wedrychowicz H."/>
        </authorList>
    </citation>
    <scope>NUCLEOTIDE SEQUENCE [LARGE SCALE GENOMIC DNA]</scope>
    <source>
        <strain evidence="7 8">DSM 17737</strain>
    </source>
</reference>
<proteinExistence type="inferred from homology"/>
<evidence type="ECO:0000256" key="5">
    <source>
        <dbReference type="HAMAP-Rule" id="MF_00902"/>
    </source>
</evidence>
<evidence type="ECO:0000313" key="7">
    <source>
        <dbReference type="EMBL" id="SIN69089.1"/>
    </source>
</evidence>
<feature type="compositionally biased region" description="Acidic residues" evidence="6">
    <location>
        <begin position="366"/>
        <end position="380"/>
    </location>
</feature>
<keyword evidence="8" id="KW-1185">Reference proteome</keyword>
<dbReference type="PANTHER" id="PTHR30371">
    <property type="entry name" value="SEC-INDEPENDENT PROTEIN TRANSLOCASE PROTEIN TATC"/>
    <property type="match status" value="1"/>
</dbReference>
<feature type="transmembrane region" description="Helical" evidence="5">
    <location>
        <begin position="198"/>
        <end position="216"/>
    </location>
</feature>
<dbReference type="STRING" id="364032.SAMN05443662_0077"/>
<keyword evidence="5" id="KW-0811">Translocation</keyword>
<feature type="compositionally biased region" description="Acidic residues" evidence="6">
    <location>
        <begin position="321"/>
        <end position="345"/>
    </location>
</feature>
<keyword evidence="3 5" id="KW-1133">Transmembrane helix</keyword>
<keyword evidence="2 5" id="KW-0812">Transmembrane</keyword>
<evidence type="ECO:0000256" key="6">
    <source>
        <dbReference type="SAM" id="MobiDB-lite"/>
    </source>
</evidence>
<dbReference type="RefSeq" id="WP_074200429.1">
    <property type="nucleotide sequence ID" value="NZ_FSRE01000001.1"/>
</dbReference>
<dbReference type="HAMAP" id="MF_00902">
    <property type="entry name" value="TatC"/>
    <property type="match status" value="1"/>
</dbReference>
<feature type="region of interest" description="Disordered" evidence="6">
    <location>
        <begin position="248"/>
        <end position="345"/>
    </location>
</feature>
<feature type="transmembrane region" description="Helical" evidence="5">
    <location>
        <begin position="163"/>
        <end position="186"/>
    </location>
</feature>
<keyword evidence="5" id="KW-0653">Protein transport</keyword>
<dbReference type="PANTHER" id="PTHR30371:SF0">
    <property type="entry name" value="SEC-INDEPENDENT PROTEIN TRANSLOCASE PROTEIN TATC, CHLOROPLASTIC-RELATED"/>
    <property type="match status" value="1"/>
</dbReference>
<feature type="transmembrane region" description="Helical" evidence="5">
    <location>
        <begin position="222"/>
        <end position="243"/>
    </location>
</feature>
<feature type="compositionally biased region" description="Pro residues" evidence="6">
    <location>
        <begin position="261"/>
        <end position="278"/>
    </location>
</feature>
<feature type="compositionally biased region" description="Low complexity" evidence="6">
    <location>
        <begin position="279"/>
        <end position="305"/>
    </location>
</feature>
<dbReference type="AlphaFoldDB" id="A0A1N6DE30"/>
<comment type="subunit">
    <text evidence="5">The Tat system comprises two distinct complexes: a TatABC complex, containing multiple copies of TatA, TatB and TatC subunits, and a separate TatA complex, containing only TatA subunits. Substrates initially bind to the TatABC complex, which probably triggers association of the separate TatA complex to form the active translocon.</text>
</comment>
<dbReference type="GO" id="GO:0065002">
    <property type="term" value="P:intracellular protein transmembrane transport"/>
    <property type="evidence" value="ECO:0007669"/>
    <property type="project" value="TreeGrafter"/>
</dbReference>
<evidence type="ECO:0000256" key="4">
    <source>
        <dbReference type="ARBA" id="ARBA00023136"/>
    </source>
</evidence>
<name>A0A1N6DE30_9GAMM</name>
<keyword evidence="4 5" id="KW-0472">Membrane</keyword>
<comment type="function">
    <text evidence="5">Part of the twin-arginine translocation (Tat) system that transports large folded proteins containing a characteristic twin-arginine motif in their signal peptide across membranes. Together with TatB, TatC is part of a receptor directly interacting with Tat signal peptides.</text>
</comment>
<evidence type="ECO:0000256" key="1">
    <source>
        <dbReference type="ARBA" id="ARBA00004141"/>
    </source>
</evidence>
<feature type="transmembrane region" description="Helical" evidence="5">
    <location>
        <begin position="122"/>
        <end position="143"/>
    </location>
</feature>
<keyword evidence="5" id="KW-1003">Cell membrane</keyword>
<dbReference type="EMBL" id="FSRE01000001">
    <property type="protein sequence ID" value="SIN69089.1"/>
    <property type="molecule type" value="Genomic_DNA"/>
</dbReference>
<dbReference type="Proteomes" id="UP000198461">
    <property type="component" value="Unassembled WGS sequence"/>
</dbReference>
<comment type="similarity">
    <text evidence="5">Belongs to the TatC family.</text>
</comment>
<feature type="region of interest" description="Disordered" evidence="6">
    <location>
        <begin position="366"/>
        <end position="407"/>
    </location>
</feature>
<evidence type="ECO:0000256" key="3">
    <source>
        <dbReference type="ARBA" id="ARBA00022989"/>
    </source>
</evidence>
<comment type="subcellular location">
    <subcellularLocation>
        <location evidence="5">Cell membrane</location>
        <topology evidence="5">Multi-pass membrane protein</topology>
    </subcellularLocation>
    <subcellularLocation>
        <location evidence="1">Membrane</location>
        <topology evidence="1">Multi-pass membrane protein</topology>
    </subcellularLocation>
</comment>
<keyword evidence="5" id="KW-0813">Transport</keyword>
<feature type="transmembrane region" description="Helical" evidence="5">
    <location>
        <begin position="29"/>
        <end position="51"/>
    </location>
</feature>
<evidence type="ECO:0000256" key="2">
    <source>
        <dbReference type="ARBA" id="ARBA00022692"/>
    </source>
</evidence>
<dbReference type="Pfam" id="PF00902">
    <property type="entry name" value="TatC"/>
    <property type="match status" value="1"/>
</dbReference>
<organism evidence="7 8">
    <name type="scientific">Sulfurivirga caldicuralii</name>
    <dbReference type="NCBI Taxonomy" id="364032"/>
    <lineage>
        <taxon>Bacteria</taxon>
        <taxon>Pseudomonadati</taxon>
        <taxon>Pseudomonadota</taxon>
        <taxon>Gammaproteobacteria</taxon>
        <taxon>Thiotrichales</taxon>
        <taxon>Piscirickettsiaceae</taxon>
        <taxon>Sulfurivirga</taxon>
    </lineage>
</organism>
<dbReference type="NCBIfam" id="TIGR00945">
    <property type="entry name" value="tatC"/>
    <property type="match status" value="1"/>
</dbReference>
<feature type="compositionally biased region" description="Acidic residues" evidence="6">
    <location>
        <begin position="250"/>
        <end position="260"/>
    </location>
</feature>
<dbReference type="GO" id="GO:0009977">
    <property type="term" value="F:proton motive force dependent protein transmembrane transporter activity"/>
    <property type="evidence" value="ECO:0007669"/>
    <property type="project" value="TreeGrafter"/>
</dbReference>
<dbReference type="OrthoDB" id="9777044at2"/>
<feature type="transmembrane region" description="Helical" evidence="5">
    <location>
        <begin position="82"/>
        <end position="101"/>
    </location>
</feature>
<gene>
    <name evidence="5" type="primary">tatC</name>
    <name evidence="7" type="ORF">SAMN05443662_0077</name>
</gene>
<protein>
    <recommendedName>
        <fullName evidence="5">Sec-independent protein translocase protein TatC</fullName>
    </recommendedName>
</protein>
<dbReference type="PRINTS" id="PR01840">
    <property type="entry name" value="TATCFAMILY"/>
</dbReference>
<evidence type="ECO:0000313" key="8">
    <source>
        <dbReference type="Proteomes" id="UP000198461"/>
    </source>
</evidence>
<sequence length="407" mass="44083">MSDSPLPPTDKEMTLVEHLLELRDRLTKAVLAVIVLFLVLFPFANDLYLIIAEPLMRYLPQGTSMIATGVASPFLTPFKLSLVLAIYLAMPVILYQLWAFIAPGLYEHEKKLVGPLLFSSVFLFYAGGLFAYYVVFPLVFQFLTSTGPEGVTIATDISLYLDFVIKMFFAFGVAFEVPIATVLLILTGMTTPQKLSHIRPYIIVAAFVIGMLLTPPDIISQTLLAVPMWLLYELGVWIGALIIRNRKDEDEGEGGPDDTDTPPPGDDTPPSGPKPSAPDAPSGGSSAATAAATAGTGALAVQAAPEPGLHFDDDGNPMEPEPAEDQELEGGNVAEDENEDDDFDWDAEFDRIEQEMAALNQGMEDAATEDEAAMENEMDSAPETTHNQDNGIEKGAEDGKPLHKTSD</sequence>
<dbReference type="GO" id="GO:0043953">
    <property type="term" value="P:protein transport by the Tat complex"/>
    <property type="evidence" value="ECO:0007669"/>
    <property type="project" value="UniProtKB-UniRule"/>
</dbReference>
<feature type="compositionally biased region" description="Basic and acidic residues" evidence="6">
    <location>
        <begin position="391"/>
        <end position="407"/>
    </location>
</feature>
<dbReference type="GO" id="GO:0033281">
    <property type="term" value="C:TAT protein transport complex"/>
    <property type="evidence" value="ECO:0007669"/>
    <property type="project" value="UniProtKB-UniRule"/>
</dbReference>
<accession>A0A1N6DE30</accession>
<dbReference type="InterPro" id="IPR002033">
    <property type="entry name" value="TatC"/>
</dbReference>